<keyword evidence="2" id="KW-1185">Reference proteome</keyword>
<dbReference type="Pfam" id="PF07849">
    <property type="entry name" value="DUF1641"/>
    <property type="match status" value="1"/>
</dbReference>
<gene>
    <name evidence="1" type="ORF">GCM10011391_31760</name>
</gene>
<proteinExistence type="predicted"/>
<dbReference type="Proteomes" id="UP000628775">
    <property type="component" value="Unassembled WGS sequence"/>
</dbReference>
<dbReference type="PANTHER" id="PTHR38433:SF1">
    <property type="entry name" value="DUF1641 DOMAIN-CONTAINING PROTEIN"/>
    <property type="match status" value="1"/>
</dbReference>
<reference evidence="1" key="1">
    <citation type="journal article" date="2014" name="Int. J. Syst. Evol. Microbiol.">
        <title>Complete genome sequence of Corynebacterium casei LMG S-19264T (=DSM 44701T), isolated from a smear-ripened cheese.</title>
        <authorList>
            <consortium name="US DOE Joint Genome Institute (JGI-PGF)"/>
            <person name="Walter F."/>
            <person name="Albersmeier A."/>
            <person name="Kalinowski J."/>
            <person name="Ruckert C."/>
        </authorList>
    </citation>
    <scope>NUCLEOTIDE SEQUENCE</scope>
    <source>
        <strain evidence="1">CGMCC 1.15371</strain>
    </source>
</reference>
<comment type="caution">
    <text evidence="1">The sequence shown here is derived from an EMBL/GenBank/DDBJ whole genome shotgun (WGS) entry which is preliminary data.</text>
</comment>
<evidence type="ECO:0000313" key="2">
    <source>
        <dbReference type="Proteomes" id="UP000628775"/>
    </source>
</evidence>
<name>A0A8J2YLF5_9BACL</name>
<evidence type="ECO:0008006" key="3">
    <source>
        <dbReference type="Google" id="ProtNLM"/>
    </source>
</evidence>
<organism evidence="1 2">
    <name type="scientific">Pullulanibacillus camelliae</name>
    <dbReference type="NCBI Taxonomy" id="1707096"/>
    <lineage>
        <taxon>Bacteria</taxon>
        <taxon>Bacillati</taxon>
        <taxon>Bacillota</taxon>
        <taxon>Bacilli</taxon>
        <taxon>Bacillales</taxon>
        <taxon>Sporolactobacillaceae</taxon>
        <taxon>Pullulanibacillus</taxon>
    </lineage>
</organism>
<protein>
    <recommendedName>
        <fullName evidence="3">DUF1641 domain-containing protein</fullName>
    </recommendedName>
</protein>
<dbReference type="AlphaFoldDB" id="A0A8J2YLF5"/>
<evidence type="ECO:0000313" key="1">
    <source>
        <dbReference type="EMBL" id="GGE50640.1"/>
    </source>
</evidence>
<dbReference type="EMBL" id="BMIR01000018">
    <property type="protein sequence ID" value="GGE50640.1"/>
    <property type="molecule type" value="Genomic_DNA"/>
</dbReference>
<sequence length="161" mass="17710">MAEPITHIQRPTFTDEQITEQKLEALKKQFANNEDALNKVLDIVGELHDIGVLEAADAALQAKEKIAKIVLEQVSREPVTNLLNTVMGATGAVMAADPEQMTKLIKSTMAGVDAGSQFVQEDQKIRVRDLMKTLKDPDINRAIGFGIHFLKGMGKELKESN</sequence>
<accession>A0A8J2YLF5</accession>
<dbReference type="RefSeq" id="WP_188696482.1">
    <property type="nucleotide sequence ID" value="NZ_BMIR01000018.1"/>
</dbReference>
<dbReference type="InterPro" id="IPR012440">
    <property type="entry name" value="DUF1641"/>
</dbReference>
<reference evidence="1" key="2">
    <citation type="submission" date="2020-09" db="EMBL/GenBank/DDBJ databases">
        <authorList>
            <person name="Sun Q."/>
            <person name="Zhou Y."/>
        </authorList>
    </citation>
    <scope>NUCLEOTIDE SEQUENCE</scope>
    <source>
        <strain evidence="1">CGMCC 1.15371</strain>
    </source>
</reference>
<dbReference type="PANTHER" id="PTHR38433">
    <property type="match status" value="1"/>
</dbReference>